<dbReference type="Proteomes" id="UP000827092">
    <property type="component" value="Unassembled WGS sequence"/>
</dbReference>
<name>A0AAV6VZF2_9ARAC</name>
<reference evidence="1 2" key="1">
    <citation type="journal article" date="2022" name="Nat. Ecol. Evol.">
        <title>A masculinizing supergene underlies an exaggerated male reproductive morph in a spider.</title>
        <authorList>
            <person name="Hendrickx F."/>
            <person name="De Corte Z."/>
            <person name="Sonet G."/>
            <person name="Van Belleghem S.M."/>
            <person name="Kostlbacher S."/>
            <person name="Vangestel C."/>
        </authorList>
    </citation>
    <scope>NUCLEOTIDE SEQUENCE [LARGE SCALE GENOMIC DNA]</scope>
    <source>
        <strain evidence="1">W744_W776</strain>
    </source>
</reference>
<organism evidence="1 2">
    <name type="scientific">Oedothorax gibbosus</name>
    <dbReference type="NCBI Taxonomy" id="931172"/>
    <lineage>
        <taxon>Eukaryota</taxon>
        <taxon>Metazoa</taxon>
        <taxon>Ecdysozoa</taxon>
        <taxon>Arthropoda</taxon>
        <taxon>Chelicerata</taxon>
        <taxon>Arachnida</taxon>
        <taxon>Araneae</taxon>
        <taxon>Araneomorphae</taxon>
        <taxon>Entelegynae</taxon>
        <taxon>Araneoidea</taxon>
        <taxon>Linyphiidae</taxon>
        <taxon>Erigoninae</taxon>
        <taxon>Oedothorax</taxon>
    </lineage>
</organism>
<dbReference type="AlphaFoldDB" id="A0AAV6VZF2"/>
<protein>
    <submittedName>
        <fullName evidence="1">Uncharacterized protein</fullName>
    </submittedName>
</protein>
<dbReference type="EMBL" id="JAFNEN010000005">
    <property type="protein sequence ID" value="KAG8201486.1"/>
    <property type="molecule type" value="Genomic_DNA"/>
</dbReference>
<gene>
    <name evidence="1" type="ORF">JTE90_024354</name>
</gene>
<keyword evidence="2" id="KW-1185">Reference proteome</keyword>
<comment type="caution">
    <text evidence="1">The sequence shown here is derived from an EMBL/GenBank/DDBJ whole genome shotgun (WGS) entry which is preliminary data.</text>
</comment>
<evidence type="ECO:0000313" key="1">
    <source>
        <dbReference type="EMBL" id="KAG8201486.1"/>
    </source>
</evidence>
<accession>A0AAV6VZF2</accession>
<sequence>MPKSMRMIESNYANYDLFVESGSLEPMGESEAPIFSRSIACLTTLKYAGKTWVPIAEENSFKRKIVPCLRLHLSWMGSHQSIHDTREVVCQQVRSLNNKRGVHNILQS</sequence>
<evidence type="ECO:0000313" key="2">
    <source>
        <dbReference type="Proteomes" id="UP000827092"/>
    </source>
</evidence>
<proteinExistence type="predicted"/>